<evidence type="ECO:0000256" key="1">
    <source>
        <dbReference type="SAM" id="SignalP"/>
    </source>
</evidence>
<name>A0A5C4TB07_9BACL</name>
<reference evidence="2 3" key="1">
    <citation type="submission" date="2019-05" db="EMBL/GenBank/DDBJ databases">
        <title>We sequenced the genome of Paenibacillus hemerocallicola KCTC 33185 for further insight into its adaptation and study the phylogeny of Paenibacillus.</title>
        <authorList>
            <person name="Narsing Rao M.P."/>
        </authorList>
    </citation>
    <scope>NUCLEOTIDE SEQUENCE [LARGE SCALE GENOMIC DNA]</scope>
    <source>
        <strain evidence="2 3">KCTC 33185</strain>
    </source>
</reference>
<dbReference type="AlphaFoldDB" id="A0A5C4TB07"/>
<feature type="signal peptide" evidence="1">
    <location>
        <begin position="1"/>
        <end position="19"/>
    </location>
</feature>
<accession>A0A5C4TB07</accession>
<dbReference type="Gene3D" id="3.40.190.10">
    <property type="entry name" value="Periplasmic binding protein-like II"/>
    <property type="match status" value="1"/>
</dbReference>
<feature type="chain" id="PRO_5038435561" evidence="1">
    <location>
        <begin position="20"/>
        <end position="441"/>
    </location>
</feature>
<dbReference type="Proteomes" id="UP000307943">
    <property type="component" value="Unassembled WGS sequence"/>
</dbReference>
<dbReference type="PANTHER" id="PTHR43649:SF12">
    <property type="entry name" value="DIACETYLCHITOBIOSE BINDING PROTEIN DASA"/>
    <property type="match status" value="1"/>
</dbReference>
<dbReference type="Pfam" id="PF01547">
    <property type="entry name" value="SBP_bac_1"/>
    <property type="match status" value="1"/>
</dbReference>
<organism evidence="2 3">
    <name type="scientific">Paenibacillus hemerocallicola</name>
    <dbReference type="NCBI Taxonomy" id="1172614"/>
    <lineage>
        <taxon>Bacteria</taxon>
        <taxon>Bacillati</taxon>
        <taxon>Bacillota</taxon>
        <taxon>Bacilli</taxon>
        <taxon>Bacillales</taxon>
        <taxon>Paenibacillaceae</taxon>
        <taxon>Paenibacillus</taxon>
    </lineage>
</organism>
<dbReference type="PANTHER" id="PTHR43649">
    <property type="entry name" value="ARABINOSE-BINDING PROTEIN-RELATED"/>
    <property type="match status" value="1"/>
</dbReference>
<protein>
    <submittedName>
        <fullName evidence="2">Carbohydrate ABC transporter substrate-binding protein</fullName>
    </submittedName>
</protein>
<dbReference type="OrthoDB" id="2644341at2"/>
<dbReference type="InterPro" id="IPR006059">
    <property type="entry name" value="SBP"/>
</dbReference>
<proteinExistence type="predicted"/>
<keyword evidence="3" id="KW-1185">Reference proteome</keyword>
<dbReference type="RefSeq" id="WP_139602403.1">
    <property type="nucleotide sequence ID" value="NZ_VDCQ01000013.1"/>
</dbReference>
<dbReference type="EMBL" id="VDCQ01000013">
    <property type="protein sequence ID" value="TNJ66095.1"/>
    <property type="molecule type" value="Genomic_DNA"/>
</dbReference>
<keyword evidence="1" id="KW-0732">Signal</keyword>
<dbReference type="SUPFAM" id="SSF53850">
    <property type="entry name" value="Periplasmic binding protein-like II"/>
    <property type="match status" value="1"/>
</dbReference>
<dbReference type="PROSITE" id="PS51257">
    <property type="entry name" value="PROKAR_LIPOPROTEIN"/>
    <property type="match status" value="1"/>
</dbReference>
<sequence>MIKRKVAAVSVLSSMIALSACGGNAAQTESNKQEPSGAVVDVQKLIDTPTELKVTYPGATEEMFNQRFGDQLRKKFPKYTFTFIKSDGNTFKDLIATNQPIDILFSSSTGMAVYLLDYKLQSDISDLVKKYKYDLSGIQQAPIDLQKQIGNGAVYGLPWTMGTLISIYNKDLFDKFGVAYPKKGITWDELYDVTRQMSRTDAGIQYRGLTMAFDHMMGLNQLEAAYYDPATFKSKYTDDTFKRVFDNAARFWKLPGNEPPSSKYSLAQLRDLFNKTQTTAIHLDVSGYAQIASTTMNTWDLTTFPVFKDKPTQGASILPDFAFITNKSTNRDAAFQAIAYLTSDEYQQWMASTLMLLPILAKPEQAMKTFGDQIPGVKGKNVQAIVANPFAKMQPFTPYYSLSAAEMTTAVNEYMGGKDTNTVLREAAERVDKKIAEQRTK</sequence>
<gene>
    <name evidence="2" type="ORF">FE784_11790</name>
</gene>
<dbReference type="InterPro" id="IPR050490">
    <property type="entry name" value="Bact_solute-bd_prot1"/>
</dbReference>
<evidence type="ECO:0000313" key="2">
    <source>
        <dbReference type="EMBL" id="TNJ66095.1"/>
    </source>
</evidence>
<evidence type="ECO:0000313" key="3">
    <source>
        <dbReference type="Proteomes" id="UP000307943"/>
    </source>
</evidence>
<comment type="caution">
    <text evidence="2">The sequence shown here is derived from an EMBL/GenBank/DDBJ whole genome shotgun (WGS) entry which is preliminary data.</text>
</comment>